<protein>
    <submittedName>
        <fullName evidence="3">Tetratricopeptide repeat protein</fullName>
    </submittedName>
</protein>
<keyword evidence="2" id="KW-0472">Membrane</keyword>
<dbReference type="InterPro" id="IPR011990">
    <property type="entry name" value="TPR-like_helical_dom_sf"/>
</dbReference>
<name>A0A7W2EX20_9BURK</name>
<comment type="caution">
    <text evidence="3">The sequence shown here is derived from an EMBL/GenBank/DDBJ whole genome shotgun (WGS) entry which is preliminary data.</text>
</comment>
<keyword evidence="2" id="KW-0812">Transmembrane</keyword>
<evidence type="ECO:0000256" key="2">
    <source>
        <dbReference type="SAM" id="Phobius"/>
    </source>
</evidence>
<dbReference type="RefSeq" id="WP_182167385.1">
    <property type="nucleotide sequence ID" value="NZ_JACEZT010000027.1"/>
</dbReference>
<reference evidence="3 4" key="1">
    <citation type="submission" date="2020-07" db="EMBL/GenBank/DDBJ databases">
        <title>Novel species isolated from subtropical streams in China.</title>
        <authorList>
            <person name="Lu H."/>
        </authorList>
    </citation>
    <scope>NUCLEOTIDE SEQUENCE [LARGE SCALE GENOMIC DNA]</scope>
    <source>
        <strain evidence="3 4">LX20W</strain>
    </source>
</reference>
<dbReference type="PANTHER" id="PTHR12558">
    <property type="entry name" value="CELL DIVISION CYCLE 16,23,27"/>
    <property type="match status" value="1"/>
</dbReference>
<dbReference type="AlphaFoldDB" id="A0A7W2EX20"/>
<evidence type="ECO:0000313" key="4">
    <source>
        <dbReference type="Proteomes" id="UP000534388"/>
    </source>
</evidence>
<keyword evidence="2" id="KW-1133">Transmembrane helix</keyword>
<gene>
    <name evidence="3" type="ORF">H3H37_24310</name>
</gene>
<dbReference type="Gene3D" id="1.25.40.10">
    <property type="entry name" value="Tetratricopeptide repeat domain"/>
    <property type="match status" value="2"/>
</dbReference>
<dbReference type="SUPFAM" id="SSF48452">
    <property type="entry name" value="TPR-like"/>
    <property type="match status" value="1"/>
</dbReference>
<dbReference type="EMBL" id="JACEZT010000027">
    <property type="protein sequence ID" value="MBA5640192.1"/>
    <property type="molecule type" value="Genomic_DNA"/>
</dbReference>
<organism evidence="3 4">
    <name type="scientific">Rugamonas brunnea</name>
    <dbReference type="NCBI Taxonomy" id="2758569"/>
    <lineage>
        <taxon>Bacteria</taxon>
        <taxon>Pseudomonadati</taxon>
        <taxon>Pseudomonadota</taxon>
        <taxon>Betaproteobacteria</taxon>
        <taxon>Burkholderiales</taxon>
        <taxon>Oxalobacteraceae</taxon>
        <taxon>Telluria group</taxon>
        <taxon>Rugamonas</taxon>
    </lineage>
</organism>
<dbReference type="Pfam" id="PF13432">
    <property type="entry name" value="TPR_16"/>
    <property type="match status" value="1"/>
</dbReference>
<keyword evidence="4" id="KW-1185">Reference proteome</keyword>
<feature type="compositionally biased region" description="Basic and acidic residues" evidence="1">
    <location>
        <begin position="172"/>
        <end position="212"/>
    </location>
</feature>
<dbReference type="Proteomes" id="UP000534388">
    <property type="component" value="Unassembled WGS sequence"/>
</dbReference>
<dbReference type="PANTHER" id="PTHR12558:SF13">
    <property type="entry name" value="CELL DIVISION CYCLE PROTEIN 27 HOMOLOG"/>
    <property type="match status" value="1"/>
</dbReference>
<evidence type="ECO:0000256" key="1">
    <source>
        <dbReference type="SAM" id="MobiDB-lite"/>
    </source>
</evidence>
<proteinExistence type="predicted"/>
<feature type="transmembrane region" description="Helical" evidence="2">
    <location>
        <begin position="38"/>
        <end position="60"/>
    </location>
</feature>
<dbReference type="Pfam" id="PF14559">
    <property type="entry name" value="TPR_19"/>
    <property type="match status" value="1"/>
</dbReference>
<accession>A0A7W2EX20</accession>
<evidence type="ECO:0000313" key="3">
    <source>
        <dbReference type="EMBL" id="MBA5640192.1"/>
    </source>
</evidence>
<feature type="region of interest" description="Disordered" evidence="1">
    <location>
        <begin position="135"/>
        <end position="225"/>
    </location>
</feature>
<sequence length="412" mass="43540">MSLINKMLQDLDARGGKPGAAPGEQELRPVAAPRKRMLPVLLGVGAVGMVGLAAGSWWGWHYFTSHTVKPRPAPVMVVVPQAQAQAPASAPAPAPAAASEQASVVNAGGDAAAVPAPAPVAAAAEMAVPASHLAGASAPARHRGADTTGPVLSDDVDSAAAPRPHQRKHDAHKHDAREANAHSKAERHKDGLASRHGEKAKPQSKPANKEEGAQAAGGVSRDLGPAQLAENRYRRALQDLQEGRNAEAMAELQRAVELAPRHEAARQTLVTLLIENHRTDEAIQQLQQALALDARQPDMAMLLARLQLENGGPALDTLLRTLPYAGDNAEYQGFVAGVLQRAQRHGEAAEHYQAALKLAPQKGVWWMGLGISLQAEKRLPEARVAYTRAKAAGGLTPELQAFIDRKLEALGR</sequence>